<dbReference type="Pfam" id="PF13843">
    <property type="entry name" value="DDE_Tnp_1_7"/>
    <property type="match status" value="1"/>
</dbReference>
<dbReference type="GO" id="GO:0043565">
    <property type="term" value="F:sequence-specific DNA binding"/>
    <property type="evidence" value="ECO:0007669"/>
    <property type="project" value="TreeGrafter"/>
</dbReference>
<dbReference type="OrthoDB" id="6629228at2759"/>
<sequence length="560" mass="65138">NGFSTGYIQDGLTLQEVLDIIESNYDENDVESIFIEPPDPHVLTDEDSGNEDEGAYTSNLSARQLTAGAEIRLKRGTNIVDENTIALEIVDELEDTGFKIPDNEKTTEWVKGDYEMPDLNFPTTDFSKYSHMRPQSKLYALFKNVNDFDVTNDEIKCFIGILILSGYNGLPGKRFYWDSSDDVGNSLVKDSMRRDRFISIMRFIHCANNNEINVNDKVWKLRPGMDMLKDKFLIHFVPSQNLNYDESMVKYFGKHSCKQFIRGKPIRFGYKIWCLNAPDGYLINFDFYQGISPKRKILYENMFGKCTAPFIKMLEEFPKEKKNLPYRFYFDNLFTGLNLLKFLKINGYHGTGTIRENRLPKNCPMSNQKIMQKKERGESESAIEKNSGIFFARWKDKWVVTIGSTVHGITPQSKTKRYSKTQKKIVQVDMPNCVFMYNKYMARHRIGIRGKKWWWSLFTWLIDVSITNSWKLYVNSGHKVTQLEFRRNIVQEYLTRRPSSTSSRVLEGIRFDHLDHHVIPTIDGKRKRCAGAMCTSSVRTMCYKCDVGLCVDCFKTFHTK</sequence>
<dbReference type="Proteomes" id="UP000478052">
    <property type="component" value="Unassembled WGS sequence"/>
</dbReference>
<evidence type="ECO:0000313" key="2">
    <source>
        <dbReference type="EMBL" id="KAF0702928.1"/>
    </source>
</evidence>
<feature type="non-terminal residue" evidence="2">
    <location>
        <position position="1"/>
    </location>
</feature>
<reference evidence="2 3" key="1">
    <citation type="submission" date="2019-08" db="EMBL/GenBank/DDBJ databases">
        <title>Whole genome of Aphis craccivora.</title>
        <authorList>
            <person name="Voronova N.V."/>
            <person name="Shulinski R.S."/>
            <person name="Bandarenka Y.V."/>
            <person name="Zhorov D.G."/>
            <person name="Warner D."/>
        </authorList>
    </citation>
    <scope>NUCLEOTIDE SEQUENCE [LARGE SCALE GENOMIC DNA]</scope>
    <source>
        <strain evidence="2">180601</strain>
        <tissue evidence="2">Whole Body</tissue>
    </source>
</reference>
<evidence type="ECO:0000259" key="1">
    <source>
        <dbReference type="Pfam" id="PF13843"/>
    </source>
</evidence>
<accession>A0A6G0VN91</accession>
<comment type="caution">
    <text evidence="2">The sequence shown here is derived from an EMBL/GenBank/DDBJ whole genome shotgun (WGS) entry which is preliminary data.</text>
</comment>
<dbReference type="PANTHER" id="PTHR47055">
    <property type="entry name" value="DDE_TNP_1_7 DOMAIN-CONTAINING PROTEIN"/>
    <property type="match status" value="1"/>
</dbReference>
<evidence type="ECO:0000313" key="3">
    <source>
        <dbReference type="Proteomes" id="UP000478052"/>
    </source>
</evidence>
<name>A0A6G0VN91_APHCR</name>
<dbReference type="PANTHER" id="PTHR47055:SF3">
    <property type="entry name" value="PHORBOL-ESTER_DAG-TYPE DOMAIN-CONTAINING PROTEIN"/>
    <property type="match status" value="1"/>
</dbReference>
<feature type="domain" description="PiggyBac transposable element-derived protein" evidence="1">
    <location>
        <begin position="148"/>
        <end position="470"/>
    </location>
</feature>
<organism evidence="2 3">
    <name type="scientific">Aphis craccivora</name>
    <name type="common">Cowpea aphid</name>
    <dbReference type="NCBI Taxonomy" id="307492"/>
    <lineage>
        <taxon>Eukaryota</taxon>
        <taxon>Metazoa</taxon>
        <taxon>Ecdysozoa</taxon>
        <taxon>Arthropoda</taxon>
        <taxon>Hexapoda</taxon>
        <taxon>Insecta</taxon>
        <taxon>Pterygota</taxon>
        <taxon>Neoptera</taxon>
        <taxon>Paraneoptera</taxon>
        <taxon>Hemiptera</taxon>
        <taxon>Sternorrhyncha</taxon>
        <taxon>Aphidomorpha</taxon>
        <taxon>Aphidoidea</taxon>
        <taxon>Aphididae</taxon>
        <taxon>Aphidini</taxon>
        <taxon>Aphis</taxon>
        <taxon>Aphis</taxon>
    </lineage>
</organism>
<dbReference type="InterPro" id="IPR052638">
    <property type="entry name" value="PiggyBac_TE-derived"/>
</dbReference>
<dbReference type="AlphaFoldDB" id="A0A6G0VN91"/>
<keyword evidence="3" id="KW-1185">Reference proteome</keyword>
<proteinExistence type="predicted"/>
<gene>
    <name evidence="2" type="ORF">FWK35_00031861</name>
</gene>
<protein>
    <submittedName>
        <fullName evidence="2">PiggyBac transposable element-derived protein 3-like</fullName>
    </submittedName>
</protein>
<dbReference type="EMBL" id="VUJU01014112">
    <property type="protein sequence ID" value="KAF0702928.1"/>
    <property type="molecule type" value="Genomic_DNA"/>
</dbReference>
<feature type="non-terminal residue" evidence="2">
    <location>
        <position position="560"/>
    </location>
</feature>
<dbReference type="InterPro" id="IPR029526">
    <property type="entry name" value="PGBD"/>
</dbReference>